<evidence type="ECO:0000259" key="3">
    <source>
        <dbReference type="Pfam" id="PF03724"/>
    </source>
</evidence>
<comment type="caution">
    <text evidence="4">The sequence shown here is derived from an EMBL/GenBank/DDBJ whole genome shotgun (WGS) entry which is preliminary data.</text>
</comment>
<feature type="chain" id="PRO_5047433685" evidence="2">
    <location>
        <begin position="26"/>
        <end position="163"/>
    </location>
</feature>
<protein>
    <submittedName>
        <fullName evidence="4">Heat shock protein HslJ</fullName>
    </submittedName>
</protein>
<feature type="domain" description="DUF306" evidence="3">
    <location>
        <begin position="59"/>
        <end position="159"/>
    </location>
</feature>
<proteinExistence type="predicted"/>
<name>A0ABM9U4Y6_9HYPH</name>
<dbReference type="Proteomes" id="UP000182178">
    <property type="component" value="Unassembled WGS sequence"/>
</dbReference>
<dbReference type="InterPro" id="IPR038670">
    <property type="entry name" value="HslJ-like_sf"/>
</dbReference>
<keyword evidence="4" id="KW-0346">Stress response</keyword>
<organism evidence="4 5">
    <name type="scientific">Chelatococcus sambhunathii</name>
    <dbReference type="NCBI Taxonomy" id="363953"/>
    <lineage>
        <taxon>Bacteria</taxon>
        <taxon>Pseudomonadati</taxon>
        <taxon>Pseudomonadota</taxon>
        <taxon>Alphaproteobacteria</taxon>
        <taxon>Hyphomicrobiales</taxon>
        <taxon>Chelatococcaceae</taxon>
        <taxon>Chelatococcus</taxon>
    </lineage>
</organism>
<dbReference type="Gene3D" id="2.40.128.270">
    <property type="match status" value="1"/>
</dbReference>
<evidence type="ECO:0000256" key="1">
    <source>
        <dbReference type="SAM" id="MobiDB-lite"/>
    </source>
</evidence>
<reference evidence="4 5" key="1">
    <citation type="submission" date="2015-08" db="EMBL/GenBank/DDBJ databases">
        <authorList>
            <person name="Varghese N."/>
        </authorList>
    </citation>
    <scope>NUCLEOTIDE SEQUENCE [LARGE SCALE GENOMIC DNA]</scope>
    <source>
        <strain evidence="4 5">DSM 18167</strain>
    </source>
</reference>
<feature type="signal peptide" evidence="2">
    <location>
        <begin position="1"/>
        <end position="25"/>
    </location>
</feature>
<keyword evidence="5" id="KW-1185">Reference proteome</keyword>
<evidence type="ECO:0000256" key="2">
    <source>
        <dbReference type="SAM" id="SignalP"/>
    </source>
</evidence>
<dbReference type="PANTHER" id="PTHR35535:SF1">
    <property type="entry name" value="HEAT SHOCK PROTEIN HSLJ"/>
    <property type="match status" value="1"/>
</dbReference>
<gene>
    <name evidence="4" type="ORF">Ga0061061_104351</name>
</gene>
<dbReference type="Pfam" id="PF03724">
    <property type="entry name" value="META"/>
    <property type="match status" value="1"/>
</dbReference>
<dbReference type="PANTHER" id="PTHR35535">
    <property type="entry name" value="HEAT SHOCK PROTEIN HSLJ"/>
    <property type="match status" value="1"/>
</dbReference>
<evidence type="ECO:0000313" key="5">
    <source>
        <dbReference type="Proteomes" id="UP000182178"/>
    </source>
</evidence>
<dbReference type="EMBL" id="CYHC01000004">
    <property type="protein sequence ID" value="CUA88309.1"/>
    <property type="molecule type" value="Genomic_DNA"/>
</dbReference>
<feature type="region of interest" description="Disordered" evidence="1">
    <location>
        <begin position="27"/>
        <end position="53"/>
    </location>
</feature>
<keyword evidence="2" id="KW-0732">Signal</keyword>
<feature type="compositionally biased region" description="Polar residues" evidence="1">
    <location>
        <begin position="27"/>
        <end position="36"/>
    </location>
</feature>
<accession>A0ABM9U4Y6</accession>
<dbReference type="InterPro" id="IPR053147">
    <property type="entry name" value="Hsp_HslJ-like"/>
</dbReference>
<dbReference type="InterPro" id="IPR005184">
    <property type="entry name" value="DUF306_Meta_HslJ"/>
</dbReference>
<sequence>MLSRSSVRFCVLGAIALAMAAPALAQTRSGQPNNAAQAAREKERQTNVPQQAEKQFPVGTSWVAISLNDKPYSGDRPGFALDAQYRARGFGMCNTYSATAYPLRDQGFAVGPLAMTKKDCGKQVMAAERAFLVALRTARKWDLVNGQLVLTGESGTLRFERVL</sequence>
<evidence type="ECO:0000313" key="4">
    <source>
        <dbReference type="EMBL" id="CUA88309.1"/>
    </source>
</evidence>